<feature type="transmembrane region" description="Helical" evidence="9">
    <location>
        <begin position="99"/>
        <end position="122"/>
    </location>
</feature>
<dbReference type="SMART" id="SM00388">
    <property type="entry name" value="HisKA"/>
    <property type="match status" value="1"/>
</dbReference>
<dbReference type="KEGG" id="dgi:Desgi_0572"/>
<dbReference type="Pfam" id="PF00512">
    <property type="entry name" value="HisKA"/>
    <property type="match status" value="1"/>
</dbReference>
<dbReference type="FunFam" id="1.10.287.130:FF:000001">
    <property type="entry name" value="Two-component sensor histidine kinase"/>
    <property type="match status" value="1"/>
</dbReference>
<dbReference type="InterPro" id="IPR005467">
    <property type="entry name" value="His_kinase_dom"/>
</dbReference>
<dbReference type="InterPro" id="IPR003594">
    <property type="entry name" value="HATPase_dom"/>
</dbReference>
<dbReference type="Gene3D" id="1.10.287.130">
    <property type="match status" value="1"/>
</dbReference>
<dbReference type="PROSITE" id="PS50109">
    <property type="entry name" value="HIS_KIN"/>
    <property type="match status" value="1"/>
</dbReference>
<dbReference type="Gene3D" id="3.30.565.10">
    <property type="entry name" value="Histidine kinase-like ATPase, C-terminal domain"/>
    <property type="match status" value="1"/>
</dbReference>
<dbReference type="SUPFAM" id="SSF47384">
    <property type="entry name" value="Homodimeric domain of signal transducing histidine kinase"/>
    <property type="match status" value="1"/>
</dbReference>
<dbReference type="InterPro" id="IPR036097">
    <property type="entry name" value="HisK_dim/P_sf"/>
</dbReference>
<keyword evidence="9" id="KW-0812">Transmembrane</keyword>
<keyword evidence="4" id="KW-0597">Phosphoprotein</keyword>
<accession>R4KC43</accession>
<dbReference type="SMART" id="SM00387">
    <property type="entry name" value="HATPase_c"/>
    <property type="match status" value="1"/>
</dbReference>
<keyword evidence="13" id="KW-1185">Reference proteome</keyword>
<evidence type="ECO:0000313" key="12">
    <source>
        <dbReference type="EMBL" id="AGL00134.1"/>
    </source>
</evidence>
<evidence type="ECO:0000256" key="8">
    <source>
        <dbReference type="ARBA" id="ARBA00023136"/>
    </source>
</evidence>
<evidence type="ECO:0000256" key="9">
    <source>
        <dbReference type="SAM" id="Phobius"/>
    </source>
</evidence>
<dbReference type="InterPro" id="IPR003661">
    <property type="entry name" value="HisK_dim/P_dom"/>
</dbReference>
<dbReference type="PROSITE" id="PS50885">
    <property type="entry name" value="HAMP"/>
    <property type="match status" value="1"/>
</dbReference>
<dbReference type="EC" id="2.7.13.3" evidence="3"/>
<dbReference type="EMBL" id="CP003273">
    <property type="protein sequence ID" value="AGL00134.1"/>
    <property type="molecule type" value="Genomic_DNA"/>
</dbReference>
<evidence type="ECO:0000259" key="11">
    <source>
        <dbReference type="PROSITE" id="PS50885"/>
    </source>
</evidence>
<dbReference type="CDD" id="cd06225">
    <property type="entry name" value="HAMP"/>
    <property type="match status" value="1"/>
</dbReference>
<evidence type="ECO:0000256" key="7">
    <source>
        <dbReference type="ARBA" id="ARBA00023012"/>
    </source>
</evidence>
<evidence type="ECO:0000256" key="4">
    <source>
        <dbReference type="ARBA" id="ARBA00022553"/>
    </source>
</evidence>
<evidence type="ECO:0000256" key="5">
    <source>
        <dbReference type="ARBA" id="ARBA00022679"/>
    </source>
</evidence>
<dbReference type="STRING" id="767817.Desgi_0572"/>
<dbReference type="PANTHER" id="PTHR43711:SF28">
    <property type="entry name" value="SENSOR HISTIDINE KINASE YXDK"/>
    <property type="match status" value="1"/>
</dbReference>
<dbReference type="InterPro" id="IPR004358">
    <property type="entry name" value="Sig_transdc_His_kin-like_C"/>
</dbReference>
<dbReference type="InterPro" id="IPR036890">
    <property type="entry name" value="HATPase_C_sf"/>
</dbReference>
<evidence type="ECO:0000256" key="2">
    <source>
        <dbReference type="ARBA" id="ARBA00004370"/>
    </source>
</evidence>
<feature type="domain" description="HAMP" evidence="11">
    <location>
        <begin position="155"/>
        <end position="205"/>
    </location>
</feature>
<keyword evidence="6 12" id="KW-0418">Kinase</keyword>
<keyword evidence="8 9" id="KW-0472">Membrane</keyword>
<dbReference type="AlphaFoldDB" id="R4KC43"/>
<comment type="catalytic activity">
    <reaction evidence="1">
        <text>ATP + protein L-histidine = ADP + protein N-phospho-L-histidine.</text>
        <dbReference type="EC" id="2.7.13.3"/>
    </reaction>
</comment>
<dbReference type="CDD" id="cd00082">
    <property type="entry name" value="HisKA"/>
    <property type="match status" value="1"/>
</dbReference>
<dbReference type="GO" id="GO:0016020">
    <property type="term" value="C:membrane"/>
    <property type="evidence" value="ECO:0007669"/>
    <property type="project" value="UniProtKB-SubCell"/>
</dbReference>
<organism evidence="12 13">
    <name type="scientific">Desulfoscipio gibsoniae DSM 7213</name>
    <dbReference type="NCBI Taxonomy" id="767817"/>
    <lineage>
        <taxon>Bacteria</taxon>
        <taxon>Bacillati</taxon>
        <taxon>Bacillota</taxon>
        <taxon>Clostridia</taxon>
        <taxon>Eubacteriales</taxon>
        <taxon>Desulfallaceae</taxon>
        <taxon>Desulfoscipio</taxon>
    </lineage>
</organism>
<reference evidence="12 13" key="1">
    <citation type="submission" date="2012-01" db="EMBL/GenBank/DDBJ databases">
        <title>Complete sequence of Desulfotomaculum gibsoniae DSM 7213.</title>
        <authorList>
            <consortium name="US DOE Joint Genome Institute"/>
            <person name="Lucas S."/>
            <person name="Han J."/>
            <person name="Lapidus A."/>
            <person name="Cheng J.-F."/>
            <person name="Goodwin L."/>
            <person name="Pitluck S."/>
            <person name="Peters L."/>
            <person name="Ovchinnikova G."/>
            <person name="Teshima H."/>
            <person name="Detter J.C."/>
            <person name="Han C."/>
            <person name="Tapia R."/>
            <person name="Land M."/>
            <person name="Hauser L."/>
            <person name="Kyrpides N."/>
            <person name="Ivanova N."/>
            <person name="Pagani I."/>
            <person name="Parshina S."/>
            <person name="Plugge C."/>
            <person name="Muyzer G."/>
            <person name="Kuever J."/>
            <person name="Ivanova A."/>
            <person name="Nazina T."/>
            <person name="Klenk H.-P."/>
            <person name="Brambilla E."/>
            <person name="Spring S."/>
            <person name="Stams A.F."/>
            <person name="Woyke T."/>
        </authorList>
    </citation>
    <scope>NUCLEOTIDE SEQUENCE [LARGE SCALE GENOMIC DNA]</scope>
    <source>
        <strain evidence="12 13">DSM 7213</strain>
    </source>
</reference>
<dbReference type="InterPro" id="IPR003660">
    <property type="entry name" value="HAMP_dom"/>
</dbReference>
<dbReference type="Pfam" id="PF00672">
    <property type="entry name" value="HAMP"/>
    <property type="match status" value="1"/>
</dbReference>
<dbReference type="SUPFAM" id="SSF55874">
    <property type="entry name" value="ATPase domain of HSP90 chaperone/DNA topoisomerase II/histidine kinase"/>
    <property type="match status" value="1"/>
</dbReference>
<dbReference type="Proteomes" id="UP000013520">
    <property type="component" value="Chromosome"/>
</dbReference>
<dbReference type="HOGENOM" id="CLU_000445_89_6_9"/>
<dbReference type="SMART" id="SM00304">
    <property type="entry name" value="HAMP"/>
    <property type="match status" value="1"/>
</dbReference>
<comment type="subcellular location">
    <subcellularLocation>
        <location evidence="2">Membrane</location>
    </subcellularLocation>
</comment>
<keyword evidence="7" id="KW-0902">Two-component regulatory system</keyword>
<feature type="domain" description="Histidine kinase" evidence="10">
    <location>
        <begin position="213"/>
        <end position="428"/>
    </location>
</feature>
<evidence type="ECO:0000256" key="6">
    <source>
        <dbReference type="ARBA" id="ARBA00022777"/>
    </source>
</evidence>
<dbReference type="FunFam" id="3.30.565.10:FF:000006">
    <property type="entry name" value="Sensor histidine kinase WalK"/>
    <property type="match status" value="1"/>
</dbReference>
<keyword evidence="5" id="KW-0808">Transferase</keyword>
<proteinExistence type="predicted"/>
<name>R4KC43_9FIRM</name>
<evidence type="ECO:0000313" key="13">
    <source>
        <dbReference type="Proteomes" id="UP000013520"/>
    </source>
</evidence>
<dbReference type="SUPFAM" id="SSF158472">
    <property type="entry name" value="HAMP domain-like"/>
    <property type="match status" value="1"/>
</dbReference>
<dbReference type="eggNOG" id="COG5002">
    <property type="taxonomic scope" value="Bacteria"/>
</dbReference>
<evidence type="ECO:0000256" key="3">
    <source>
        <dbReference type="ARBA" id="ARBA00012438"/>
    </source>
</evidence>
<dbReference type="InterPro" id="IPR050736">
    <property type="entry name" value="Sensor_HK_Regulatory"/>
</dbReference>
<dbReference type="GO" id="GO:0000155">
    <property type="term" value="F:phosphorelay sensor kinase activity"/>
    <property type="evidence" value="ECO:0007669"/>
    <property type="project" value="InterPro"/>
</dbReference>
<dbReference type="PANTHER" id="PTHR43711">
    <property type="entry name" value="TWO-COMPONENT HISTIDINE KINASE"/>
    <property type="match status" value="1"/>
</dbReference>
<dbReference type="PRINTS" id="PR00344">
    <property type="entry name" value="BCTRLSENSOR"/>
</dbReference>
<evidence type="ECO:0000259" key="10">
    <source>
        <dbReference type="PROSITE" id="PS50109"/>
    </source>
</evidence>
<evidence type="ECO:0000256" key="1">
    <source>
        <dbReference type="ARBA" id="ARBA00000085"/>
    </source>
</evidence>
<protein>
    <recommendedName>
        <fullName evidence="3">histidine kinase</fullName>
        <ecNumber evidence="3">2.7.13.3</ecNumber>
    </recommendedName>
</protein>
<sequence>MLSLFAGVLGYRAESYLANAAKTMAEQDYIIEEKPEGVKLPKILNVPFPEHMRGAIRQVITEPGTDSFGENLDGIKYRVWVALPDQGSYYAVEYNIGDYLSVFLPALFVTMIFELLFFAGSIGKGAKAMKRALQPIADLTQSAKNINTTQTAQPIAQLRDLTGTIDTINATDLDTRISISSDQNELKDLAGAINGMLDRINEAYRSQIRFVSDASHELRTPIAVIQGYANLLDRWGKNDEEALQESIEAIKSEADNMKDLVEQLLFLARGDNDSMQLSMEEINLSELVAEIMRETVMIDPNHEFKSKTDSNVYTIGDIQLIKQAIRIFIDNSVKYTPYDGAISVTTSRDGDYAKVVVQDTGIGIPPQDIPHVFDRFFRADDSRARKTGGTGLGLSIAKWIIDRHRGTVEILSRKDIGTRIIISLPVIAPPSAWSKLQTGK</sequence>
<gene>
    <name evidence="12" type="ORF">Desgi_0572</name>
</gene>
<dbReference type="Pfam" id="PF02518">
    <property type="entry name" value="HATPase_c"/>
    <property type="match status" value="1"/>
</dbReference>
<keyword evidence="9" id="KW-1133">Transmembrane helix</keyword>